<comment type="subunit">
    <text evidence="6">Part of the 30S ribosomal subunit.</text>
</comment>
<comment type="caution">
    <text evidence="7">The sequence shown here is derived from an EMBL/GenBank/DDBJ whole genome shotgun (WGS) entry which is preliminary data.</text>
</comment>
<organism evidence="7 8">
    <name type="scientific">Halorientalis pallida</name>
    <dbReference type="NCBI Taxonomy" id="2479928"/>
    <lineage>
        <taxon>Archaea</taxon>
        <taxon>Methanobacteriati</taxon>
        <taxon>Methanobacteriota</taxon>
        <taxon>Stenosarchaea group</taxon>
        <taxon>Halobacteria</taxon>
        <taxon>Halobacteriales</taxon>
        <taxon>Haloarculaceae</taxon>
        <taxon>Halorientalis</taxon>
    </lineage>
</organism>
<gene>
    <name evidence="6" type="primary">rps27e</name>
    <name evidence="7" type="ORF">EAF64_20220</name>
</gene>
<evidence type="ECO:0000256" key="1">
    <source>
        <dbReference type="ARBA" id="ARBA00010919"/>
    </source>
</evidence>
<sequence>MAGNFYSVACPDCENEQIVFGKAATEVACAVCGHQLASPTGGEAVIEGEITDTVEAR</sequence>
<keyword evidence="4 6" id="KW-0689">Ribosomal protein</keyword>
<keyword evidence="8" id="KW-1185">Reference proteome</keyword>
<dbReference type="GO" id="GO:0008270">
    <property type="term" value="F:zinc ion binding"/>
    <property type="evidence" value="ECO:0007669"/>
    <property type="project" value="UniProtKB-UniRule"/>
</dbReference>
<dbReference type="GO" id="GO:0003735">
    <property type="term" value="F:structural constituent of ribosome"/>
    <property type="evidence" value="ECO:0007669"/>
    <property type="project" value="InterPro"/>
</dbReference>
<dbReference type="SUPFAM" id="SSF57829">
    <property type="entry name" value="Zn-binding ribosomal proteins"/>
    <property type="match status" value="1"/>
</dbReference>
<dbReference type="Proteomes" id="UP000289691">
    <property type="component" value="Unassembled WGS sequence"/>
</dbReference>
<reference evidence="7 8" key="1">
    <citation type="submission" date="2019-01" db="EMBL/GenBank/DDBJ databases">
        <title>Halorientalis sp. F13-25 a new haloarchaeum isolated from hypersaline water.</title>
        <authorList>
            <person name="Ana D.-V."/>
            <person name="Cristina S.-P."/>
            <person name="Antonio V."/>
        </authorList>
    </citation>
    <scope>NUCLEOTIDE SEQUENCE [LARGE SCALE GENOMIC DNA]</scope>
    <source>
        <strain evidence="7 8">F13-25</strain>
    </source>
</reference>
<dbReference type="EMBL" id="RDFA01000011">
    <property type="protein sequence ID" value="RXK46246.1"/>
    <property type="molecule type" value="Genomic_DNA"/>
</dbReference>
<evidence type="ECO:0000313" key="7">
    <source>
        <dbReference type="EMBL" id="RXK46246.1"/>
    </source>
</evidence>
<feature type="zinc finger region" description="C4-type" evidence="6">
    <location>
        <begin position="10"/>
        <end position="32"/>
    </location>
</feature>
<dbReference type="GO" id="GO:0005840">
    <property type="term" value="C:ribosome"/>
    <property type="evidence" value="ECO:0007669"/>
    <property type="project" value="UniProtKB-KW"/>
</dbReference>
<accession>A0A498KQ15</accession>
<keyword evidence="2 6" id="KW-0863">Zinc-finger</keyword>
<comment type="similarity">
    <text evidence="1 6">Belongs to the eukaryotic ribosomal protein eS27 family.</text>
</comment>
<keyword evidence="5 6" id="KW-0687">Ribonucleoprotein</keyword>
<name>A0A498KQ15_9EURY</name>
<evidence type="ECO:0000256" key="2">
    <source>
        <dbReference type="ARBA" id="ARBA00022771"/>
    </source>
</evidence>
<evidence type="ECO:0000256" key="6">
    <source>
        <dbReference type="HAMAP-Rule" id="MF_00371"/>
    </source>
</evidence>
<dbReference type="GO" id="GO:1990904">
    <property type="term" value="C:ribonucleoprotein complex"/>
    <property type="evidence" value="ECO:0007669"/>
    <property type="project" value="UniProtKB-KW"/>
</dbReference>
<dbReference type="GO" id="GO:0006412">
    <property type="term" value="P:translation"/>
    <property type="evidence" value="ECO:0007669"/>
    <property type="project" value="UniProtKB-UniRule"/>
</dbReference>
<feature type="binding site" evidence="6">
    <location>
        <position position="13"/>
    </location>
    <ligand>
        <name>Zn(2+)</name>
        <dbReference type="ChEBI" id="CHEBI:29105"/>
    </ligand>
</feature>
<evidence type="ECO:0000256" key="5">
    <source>
        <dbReference type="ARBA" id="ARBA00023274"/>
    </source>
</evidence>
<evidence type="ECO:0000256" key="4">
    <source>
        <dbReference type="ARBA" id="ARBA00022980"/>
    </source>
</evidence>
<comment type="cofactor">
    <cofactor evidence="6">
        <name>Zn(2+)</name>
        <dbReference type="ChEBI" id="CHEBI:29105"/>
    </cofactor>
    <text evidence="6">Binds 1 zinc ion per subunit.</text>
</comment>
<feature type="binding site" evidence="6">
    <location>
        <position position="10"/>
    </location>
    <ligand>
        <name>Zn(2+)</name>
        <dbReference type="ChEBI" id="CHEBI:29105"/>
    </ligand>
</feature>
<dbReference type="InterPro" id="IPR011332">
    <property type="entry name" value="Ribosomal_zn-bd"/>
</dbReference>
<dbReference type="Pfam" id="PF01667">
    <property type="entry name" value="Ribosomal_S27e"/>
    <property type="match status" value="1"/>
</dbReference>
<dbReference type="RefSeq" id="WP_129070789.1">
    <property type="nucleotide sequence ID" value="NZ_RDFA01000011.1"/>
</dbReference>
<dbReference type="NCBIfam" id="NF001629">
    <property type="entry name" value="PRK00415.1"/>
    <property type="match status" value="1"/>
</dbReference>
<protein>
    <recommendedName>
        <fullName evidence="6">Small ribosomal subunit protein eS27</fullName>
    </recommendedName>
</protein>
<dbReference type="InterPro" id="IPR023407">
    <property type="entry name" value="Ribosomal_eS27_Zn-bd_dom_sf"/>
</dbReference>
<keyword evidence="3 6" id="KW-0862">Zinc</keyword>
<dbReference type="AlphaFoldDB" id="A0A498KQ15"/>
<dbReference type="HAMAP" id="MF_00371">
    <property type="entry name" value="Ribosomal_eS27"/>
    <property type="match status" value="1"/>
</dbReference>
<keyword evidence="6" id="KW-0479">Metal-binding</keyword>
<feature type="binding site" evidence="6">
    <location>
        <position position="32"/>
    </location>
    <ligand>
        <name>Zn(2+)</name>
        <dbReference type="ChEBI" id="CHEBI:29105"/>
    </ligand>
</feature>
<dbReference type="Gene3D" id="2.20.25.100">
    <property type="entry name" value="Zn-binding ribosomal proteins"/>
    <property type="match status" value="1"/>
</dbReference>
<feature type="binding site" evidence="6">
    <location>
        <position position="29"/>
    </location>
    <ligand>
        <name>Zn(2+)</name>
        <dbReference type="ChEBI" id="CHEBI:29105"/>
    </ligand>
</feature>
<dbReference type="InterPro" id="IPR000592">
    <property type="entry name" value="Ribosomal_eS27"/>
</dbReference>
<evidence type="ECO:0000256" key="3">
    <source>
        <dbReference type="ARBA" id="ARBA00022833"/>
    </source>
</evidence>
<dbReference type="OrthoDB" id="5718at2157"/>
<evidence type="ECO:0000313" key="8">
    <source>
        <dbReference type="Proteomes" id="UP000289691"/>
    </source>
</evidence>
<proteinExistence type="inferred from homology"/>